<proteinExistence type="predicted"/>
<dbReference type="Gene3D" id="3.40.50.1820">
    <property type="entry name" value="alpha/beta hydrolase"/>
    <property type="match status" value="1"/>
</dbReference>
<dbReference type="EMBL" id="LQOT01000069">
    <property type="protein sequence ID" value="ORV41216.1"/>
    <property type="molecule type" value="Genomic_DNA"/>
</dbReference>
<evidence type="ECO:0000313" key="2">
    <source>
        <dbReference type="Proteomes" id="UP000193465"/>
    </source>
</evidence>
<evidence type="ECO:0000313" key="1">
    <source>
        <dbReference type="EMBL" id="ORV41216.1"/>
    </source>
</evidence>
<dbReference type="Proteomes" id="UP000193465">
    <property type="component" value="Unassembled WGS sequence"/>
</dbReference>
<gene>
    <name evidence="1" type="ORF">AWC02_17520</name>
</gene>
<keyword evidence="2" id="KW-1185">Reference proteome</keyword>
<dbReference type="RefSeq" id="WP_085129993.1">
    <property type="nucleotide sequence ID" value="NZ_LQOT01000069.1"/>
</dbReference>
<comment type="caution">
    <text evidence="1">The sequence shown here is derived from an EMBL/GenBank/DDBJ whole genome shotgun (WGS) entry which is preliminary data.</text>
</comment>
<dbReference type="SUPFAM" id="SSF53474">
    <property type="entry name" value="alpha/beta-Hydrolases"/>
    <property type="match status" value="1"/>
</dbReference>
<reference evidence="1 2" key="1">
    <citation type="submission" date="2016-01" db="EMBL/GenBank/DDBJ databases">
        <title>The new phylogeny of the genus Mycobacterium.</title>
        <authorList>
            <person name="Tarcisio F."/>
            <person name="Conor M."/>
            <person name="Antonella G."/>
            <person name="Elisabetta G."/>
            <person name="Giulia F.S."/>
            <person name="Sara T."/>
            <person name="Anna F."/>
            <person name="Clotilde B."/>
            <person name="Roberto B."/>
            <person name="Veronica D.S."/>
            <person name="Fabio R."/>
            <person name="Monica P."/>
            <person name="Olivier J."/>
            <person name="Enrico T."/>
            <person name="Nicola S."/>
        </authorList>
    </citation>
    <scope>NUCLEOTIDE SEQUENCE [LARGE SCALE GENOMIC DNA]</scope>
    <source>
        <strain evidence="1 2">ATCC 27353</strain>
    </source>
</reference>
<organism evidence="1 2">
    <name type="scientific">Mycolicibacter engbaekii</name>
    <dbReference type="NCBI Taxonomy" id="188915"/>
    <lineage>
        <taxon>Bacteria</taxon>
        <taxon>Bacillati</taxon>
        <taxon>Actinomycetota</taxon>
        <taxon>Actinomycetes</taxon>
        <taxon>Mycobacteriales</taxon>
        <taxon>Mycobacteriaceae</taxon>
        <taxon>Mycolicibacter</taxon>
    </lineage>
</organism>
<dbReference type="AlphaFoldDB" id="A0A1X1T9J6"/>
<protein>
    <submittedName>
        <fullName evidence="1">Esterase</fullName>
    </submittedName>
</protein>
<dbReference type="InterPro" id="IPR029058">
    <property type="entry name" value="AB_hydrolase_fold"/>
</dbReference>
<accession>A0A1X1T9J6</accession>
<name>A0A1X1T9J6_9MYCO</name>
<sequence length="371" mass="39532">MATTHRVPQILRGLTGVLPRSLDALRSSADWPGVSPRGARQLGEVVADELTLTAMTLLAPAPVLGRPLSACVAAADELSALGIDGAHTAPQPLQEKSIRSHRFGRLSYQRLIFDHDPLLPATLQAEGLGGPASAAVHLYQHHHDAARPWLVWVHGAGQGGGPDLLVARAQRLHRLGFNVALPIQPGHGPRRHAWPAYPGHDPLANVAGMMRAISEVRAVVRWLRPQASALAVSGISLGSPVAALVSHLEPDVDAVAVYTPIAGLNAMVGHHLWRWGAAGESVGQALSSSTATALMSVVDLLAAVPAPPAERRLIVAARNDRMAYPETAVALQQRWGGRLFWHDGGHVGHIFSRRAQAETERFLTQMMGGTR</sequence>
<dbReference type="STRING" id="188915.AWC02_17520"/>